<protein>
    <submittedName>
        <fullName evidence="2">Uncharacterized protein</fullName>
    </submittedName>
</protein>
<dbReference type="InterPro" id="IPR029063">
    <property type="entry name" value="SAM-dependent_MTases_sf"/>
</dbReference>
<proteinExistence type="predicted"/>
<dbReference type="Gene3D" id="3.40.50.150">
    <property type="entry name" value="Vaccinia Virus protein VP39"/>
    <property type="match status" value="1"/>
</dbReference>
<organism evidence="2 3">
    <name type="scientific">Bemisia tabaci</name>
    <name type="common">Sweetpotato whitefly</name>
    <name type="synonym">Aleurodes tabaci</name>
    <dbReference type="NCBI Taxonomy" id="7038"/>
    <lineage>
        <taxon>Eukaryota</taxon>
        <taxon>Metazoa</taxon>
        <taxon>Ecdysozoa</taxon>
        <taxon>Arthropoda</taxon>
        <taxon>Hexapoda</taxon>
        <taxon>Insecta</taxon>
        <taxon>Pterygota</taxon>
        <taxon>Neoptera</taxon>
        <taxon>Paraneoptera</taxon>
        <taxon>Hemiptera</taxon>
        <taxon>Sternorrhyncha</taxon>
        <taxon>Aleyrodoidea</taxon>
        <taxon>Aleyrodidae</taxon>
        <taxon>Aleyrodinae</taxon>
        <taxon>Bemisia</taxon>
    </lineage>
</organism>
<sequence>MTQTEMPRTILTLLFLVITARLDEAQKSHECENVATSQEGLFDNPERLKILLKVFEKHIEMEKLNITLHFLENPIRPNVQISEAARIIAYYLEESCEENNWVHGKKVLELGAGLGFPGIVAACLGGNVTVTDRPQIVPYLQRSIDLNIETIQKISGEIRVEVLSWGDDEKIRSMPRQDIILLSEAIYDDLTIDDLISTMVRLSHDDTKIIVSEGDWIEMEESELKEAWTKFFHESSEYFEFSPLPIGNYDCFTFEGKVRKTSNTEEKTSESSPGHTEF</sequence>
<keyword evidence="1" id="KW-0732">Signal</keyword>
<feature type="signal peptide" evidence="1">
    <location>
        <begin position="1"/>
        <end position="25"/>
    </location>
</feature>
<feature type="chain" id="PRO_5040333275" evidence="1">
    <location>
        <begin position="26"/>
        <end position="278"/>
    </location>
</feature>
<evidence type="ECO:0000313" key="3">
    <source>
        <dbReference type="Proteomes" id="UP001152759"/>
    </source>
</evidence>
<gene>
    <name evidence="2" type="ORF">BEMITA_LOCUS7512</name>
</gene>
<reference evidence="2" key="1">
    <citation type="submission" date="2021-12" db="EMBL/GenBank/DDBJ databases">
        <authorList>
            <person name="King R."/>
        </authorList>
    </citation>
    <scope>NUCLEOTIDE SEQUENCE</scope>
</reference>
<dbReference type="PANTHER" id="PTHR14614">
    <property type="entry name" value="HEPATOCELLULAR CARCINOMA-ASSOCIATED ANTIGEN"/>
    <property type="match status" value="1"/>
</dbReference>
<dbReference type="KEGG" id="btab:109044604"/>
<evidence type="ECO:0000256" key="1">
    <source>
        <dbReference type="SAM" id="SignalP"/>
    </source>
</evidence>
<dbReference type="InterPro" id="IPR019410">
    <property type="entry name" value="Methyltransf_16"/>
</dbReference>
<dbReference type="AlphaFoldDB" id="A0A9P0ACE1"/>
<dbReference type="Proteomes" id="UP001152759">
    <property type="component" value="Chromosome 4"/>
</dbReference>
<accession>A0A9P0ACE1</accession>
<dbReference type="SUPFAM" id="SSF53335">
    <property type="entry name" value="S-adenosyl-L-methionine-dependent methyltransferases"/>
    <property type="match status" value="1"/>
</dbReference>
<dbReference type="EMBL" id="OU963865">
    <property type="protein sequence ID" value="CAH0388607.1"/>
    <property type="molecule type" value="Genomic_DNA"/>
</dbReference>
<keyword evidence="3" id="KW-1185">Reference proteome</keyword>
<dbReference type="Pfam" id="PF10294">
    <property type="entry name" value="Methyltransf_16"/>
    <property type="match status" value="1"/>
</dbReference>
<evidence type="ECO:0000313" key="2">
    <source>
        <dbReference type="EMBL" id="CAH0388607.1"/>
    </source>
</evidence>
<name>A0A9P0ACE1_BEMTA</name>